<keyword evidence="1" id="KW-0732">Signal</keyword>
<evidence type="ECO:0000259" key="2">
    <source>
        <dbReference type="Pfam" id="PF06439"/>
    </source>
</evidence>
<feature type="domain" description="3-keto-alpha-glucoside-1,2-lyase/3-keto-2-hydroxy-glucal hydratase" evidence="2">
    <location>
        <begin position="726"/>
        <end position="924"/>
    </location>
</feature>
<dbReference type="GO" id="GO:0016787">
    <property type="term" value="F:hydrolase activity"/>
    <property type="evidence" value="ECO:0007669"/>
    <property type="project" value="InterPro"/>
</dbReference>
<dbReference type="InterPro" id="IPR010496">
    <property type="entry name" value="AL/BT2_dom"/>
</dbReference>
<dbReference type="OrthoDB" id="9806233at2"/>
<proteinExistence type="predicted"/>
<gene>
    <name evidence="3" type="ORF">SAMN05660206_101271</name>
</gene>
<reference evidence="3 4" key="1">
    <citation type="submission" date="2016-10" db="EMBL/GenBank/DDBJ databases">
        <authorList>
            <person name="de Groot N.N."/>
        </authorList>
    </citation>
    <scope>NUCLEOTIDE SEQUENCE [LARGE SCALE GENOMIC DNA]</scope>
    <source>
        <strain evidence="3 4">DSM 22789</strain>
    </source>
</reference>
<evidence type="ECO:0000256" key="1">
    <source>
        <dbReference type="SAM" id="SignalP"/>
    </source>
</evidence>
<organism evidence="3 4">
    <name type="scientific">Sphingobacterium wenxiniae</name>
    <dbReference type="NCBI Taxonomy" id="683125"/>
    <lineage>
        <taxon>Bacteria</taxon>
        <taxon>Pseudomonadati</taxon>
        <taxon>Bacteroidota</taxon>
        <taxon>Sphingobacteriia</taxon>
        <taxon>Sphingobacteriales</taxon>
        <taxon>Sphingobacteriaceae</taxon>
        <taxon>Sphingobacterium</taxon>
    </lineage>
</organism>
<sequence length="929" mass="100534">MKKVFNTLSALLLLQVGAYAQQPAHKTSTAKIADVLAQQPAEEQVKFLSAMRELESFTAEDIATLLQGLKPQGQDNAAVEYAANSYAFYVMQSGMDAKRATFSEGLILALDRISDKDNKGFVLTLMKQASKNEAIQAIVPYLKDDYLVDRAALALNGIRTAEASQALSKALAEAGSEKATTAIVAVLGDLRSKSDEDAVLATLAKYQDENFQRNTYTALSKIAGAKSAPVFLQKLKSVNYQFDKSNIGGLTLDYANNLFDEGQQKLATSIATTISKEAEKAGSAALQVGALQLLTKANPAKTRKQLMKAASSSNTLYRAAALDLLREHGSDADTKTLIATLRKSSPEVQESILNFLAKEASANDVPAIEKSLGNVQHTRAKIAALNTLSKLSNYANTDYLIGEIAQADALTTEAIKSLLLSSKNPTVVESINKSVAGSDVKTQLVLLELLSQRTNAQSSQVVLPLLSSADNNVKTAALKALPNVVNAADYDTLVKLLPEASESDARYIQQALVIALHSSNDTDAKIKALAASIASNPTAQSVKYFPVFAGIGGDDALKAVKSYLDNANLRNAAIASLSGWSTPDALPTLITLSRTEKDEANFETAFRGLVRQINASSHTAEQKTLLLKDAFALAKNTAQKRSVLGSLQGTGTYQAMMFAAKYMNDAELKGSATNTAMSIATETHDFDGTDVRNILNAAMSNLSGSESAYLREAIVRHLSEMSAGEGYVSIFNGKDLTGWKGLVENPIKRAQMSEKELADKQAAADKNMRENWTAVNGDLVFSGHGDNIATVKHYGDFEMLVDWKLDPNGKEPDAGVYLRGTPQVQIWDISRTEVGAQVGSGGLYNNAKNPKDPLKVADNVLGEWNTFKIRMIGEKVWVWLNGELVVDNVTLENYWDRNQSIFPKEQIELQAHGSQVWYRDIYIKELDVQ</sequence>
<dbReference type="STRING" id="683125.SAMN05660206_101271"/>
<dbReference type="Gene3D" id="1.25.10.10">
    <property type="entry name" value="Leucine-rich Repeat Variant"/>
    <property type="match status" value="3"/>
</dbReference>
<feature type="signal peptide" evidence="1">
    <location>
        <begin position="1"/>
        <end position="20"/>
    </location>
</feature>
<dbReference type="RefSeq" id="WP_093363350.1">
    <property type="nucleotide sequence ID" value="NZ_FOZZ01000001.1"/>
</dbReference>
<feature type="chain" id="PRO_5011745532" description="3-keto-alpha-glucoside-1,2-lyase/3-keto-2-hydroxy-glucal hydratase domain-containing protein" evidence="1">
    <location>
        <begin position="21"/>
        <end position="929"/>
    </location>
</feature>
<dbReference type="Gene3D" id="2.60.120.560">
    <property type="entry name" value="Exo-inulinase, domain 1"/>
    <property type="match status" value="1"/>
</dbReference>
<dbReference type="InterPro" id="IPR016024">
    <property type="entry name" value="ARM-type_fold"/>
</dbReference>
<keyword evidence="4" id="KW-1185">Reference proteome</keyword>
<evidence type="ECO:0000313" key="3">
    <source>
        <dbReference type="EMBL" id="SFS34937.1"/>
    </source>
</evidence>
<name>A0A1I6P415_9SPHI</name>
<dbReference type="Pfam" id="PF06439">
    <property type="entry name" value="3keto-disac_hyd"/>
    <property type="match status" value="1"/>
</dbReference>
<dbReference type="InterPro" id="IPR011989">
    <property type="entry name" value="ARM-like"/>
</dbReference>
<protein>
    <recommendedName>
        <fullName evidence="2">3-keto-alpha-glucoside-1,2-lyase/3-keto-2-hydroxy-glucal hydratase domain-containing protein</fullName>
    </recommendedName>
</protein>
<dbReference type="EMBL" id="FOZZ01000001">
    <property type="protein sequence ID" value="SFS34937.1"/>
    <property type="molecule type" value="Genomic_DNA"/>
</dbReference>
<dbReference type="Proteomes" id="UP000198785">
    <property type="component" value="Unassembled WGS sequence"/>
</dbReference>
<dbReference type="SUPFAM" id="SSF48371">
    <property type="entry name" value="ARM repeat"/>
    <property type="match status" value="1"/>
</dbReference>
<dbReference type="AlphaFoldDB" id="A0A1I6P415"/>
<accession>A0A1I6P415</accession>
<evidence type="ECO:0000313" key="4">
    <source>
        <dbReference type="Proteomes" id="UP000198785"/>
    </source>
</evidence>